<feature type="region of interest" description="Disordered" evidence="6">
    <location>
        <begin position="83"/>
        <end position="103"/>
    </location>
</feature>
<dbReference type="GO" id="GO:0009873">
    <property type="term" value="P:ethylene-activated signaling pathway"/>
    <property type="evidence" value="ECO:0007669"/>
    <property type="project" value="InterPro"/>
</dbReference>
<accession>A0A6G1CN86</accession>
<dbReference type="Gene3D" id="3.30.730.10">
    <property type="entry name" value="AP2/ERF domain"/>
    <property type="match status" value="1"/>
</dbReference>
<comment type="subcellular location">
    <subcellularLocation>
        <location evidence="1">Nucleus</location>
    </subcellularLocation>
</comment>
<proteinExistence type="predicted"/>
<evidence type="ECO:0000256" key="5">
    <source>
        <dbReference type="ARBA" id="ARBA00023242"/>
    </source>
</evidence>
<dbReference type="GO" id="GO:0003677">
    <property type="term" value="F:DNA binding"/>
    <property type="evidence" value="ECO:0007669"/>
    <property type="project" value="UniProtKB-KW"/>
</dbReference>
<dbReference type="Proteomes" id="UP000479710">
    <property type="component" value="Unassembled WGS sequence"/>
</dbReference>
<evidence type="ECO:0000256" key="1">
    <source>
        <dbReference type="ARBA" id="ARBA00004123"/>
    </source>
</evidence>
<comment type="caution">
    <text evidence="8">The sequence shown here is derived from an EMBL/GenBank/DDBJ whole genome shotgun (WGS) entry which is preliminary data.</text>
</comment>
<reference evidence="8 9" key="1">
    <citation type="submission" date="2019-11" db="EMBL/GenBank/DDBJ databases">
        <title>Whole genome sequence of Oryza granulata.</title>
        <authorList>
            <person name="Li W."/>
        </authorList>
    </citation>
    <scope>NUCLEOTIDE SEQUENCE [LARGE SCALE GENOMIC DNA]</scope>
    <source>
        <strain evidence="9">cv. Menghai</strain>
        <tissue evidence="8">Leaf</tissue>
    </source>
</reference>
<evidence type="ECO:0000256" key="2">
    <source>
        <dbReference type="ARBA" id="ARBA00023015"/>
    </source>
</evidence>
<evidence type="ECO:0000256" key="3">
    <source>
        <dbReference type="ARBA" id="ARBA00023125"/>
    </source>
</evidence>
<name>A0A6G1CN86_9ORYZ</name>
<evidence type="ECO:0000256" key="4">
    <source>
        <dbReference type="ARBA" id="ARBA00023163"/>
    </source>
</evidence>
<evidence type="ECO:0000313" key="9">
    <source>
        <dbReference type="Proteomes" id="UP000479710"/>
    </source>
</evidence>
<organism evidence="8 9">
    <name type="scientific">Oryza meyeriana var. granulata</name>
    <dbReference type="NCBI Taxonomy" id="110450"/>
    <lineage>
        <taxon>Eukaryota</taxon>
        <taxon>Viridiplantae</taxon>
        <taxon>Streptophyta</taxon>
        <taxon>Embryophyta</taxon>
        <taxon>Tracheophyta</taxon>
        <taxon>Spermatophyta</taxon>
        <taxon>Magnoliopsida</taxon>
        <taxon>Liliopsida</taxon>
        <taxon>Poales</taxon>
        <taxon>Poaceae</taxon>
        <taxon>BOP clade</taxon>
        <taxon>Oryzoideae</taxon>
        <taxon>Oryzeae</taxon>
        <taxon>Oryzinae</taxon>
        <taxon>Oryza</taxon>
        <taxon>Oryza meyeriana</taxon>
    </lineage>
</organism>
<dbReference type="InterPro" id="IPR036955">
    <property type="entry name" value="AP2/ERF_dom_sf"/>
</dbReference>
<dbReference type="PRINTS" id="PR00367">
    <property type="entry name" value="ETHRSPELEMNT"/>
</dbReference>
<dbReference type="SUPFAM" id="SSF54171">
    <property type="entry name" value="DNA-binding domain"/>
    <property type="match status" value="1"/>
</dbReference>
<feature type="domain" description="AP2/ERF" evidence="7">
    <location>
        <begin position="24"/>
        <end position="84"/>
    </location>
</feature>
<keyword evidence="2" id="KW-0805">Transcription regulation</keyword>
<keyword evidence="9" id="KW-1185">Reference proteome</keyword>
<evidence type="ECO:0000256" key="6">
    <source>
        <dbReference type="SAM" id="MobiDB-lite"/>
    </source>
</evidence>
<keyword evidence="4" id="KW-0804">Transcription</keyword>
<dbReference type="InterPro" id="IPR044808">
    <property type="entry name" value="ERF_plant"/>
</dbReference>
<dbReference type="OrthoDB" id="610645at2759"/>
<sequence length="208" mass="22375">MVEAVVEKVCKTVVARWHEVVSEEAAAVVAAPTRPWGKYGAEIRDSQQSVRVWLGTFDTAEEAARVYDHAALRLRGSSATTNFPVTTTLSSPPPPLRAKGAAMSGYDESSDESQLVSSPFTGDVLIPPPDDDVFGGIISFGEPTPPATLFDDDCMARLVHVPNSDEHPVPSSSFLDDLGDLPLWSEVDGFFSDDIDDDLFGIEPLPAL</sequence>
<dbReference type="PANTHER" id="PTHR31190">
    <property type="entry name" value="DNA-BINDING DOMAIN"/>
    <property type="match status" value="1"/>
</dbReference>
<protein>
    <recommendedName>
        <fullName evidence="7">AP2/ERF domain-containing protein</fullName>
    </recommendedName>
</protein>
<dbReference type="PANTHER" id="PTHR31190:SF406">
    <property type="entry name" value="ETHYLENE-RESPONSIVE TRANSCRIPTION FACTOR CRF1"/>
    <property type="match status" value="1"/>
</dbReference>
<dbReference type="CDD" id="cd00018">
    <property type="entry name" value="AP2"/>
    <property type="match status" value="1"/>
</dbReference>
<dbReference type="GO" id="GO:0005634">
    <property type="term" value="C:nucleus"/>
    <property type="evidence" value="ECO:0007669"/>
    <property type="project" value="UniProtKB-SubCell"/>
</dbReference>
<keyword evidence="5" id="KW-0539">Nucleus</keyword>
<dbReference type="PROSITE" id="PS51032">
    <property type="entry name" value="AP2_ERF"/>
    <property type="match status" value="1"/>
</dbReference>
<keyword evidence="3" id="KW-0238">DNA-binding</keyword>
<dbReference type="InterPro" id="IPR001471">
    <property type="entry name" value="AP2/ERF_dom"/>
</dbReference>
<gene>
    <name evidence="8" type="ORF">E2562_003516</name>
</gene>
<dbReference type="AlphaFoldDB" id="A0A6G1CN86"/>
<dbReference type="GO" id="GO:0003700">
    <property type="term" value="F:DNA-binding transcription factor activity"/>
    <property type="evidence" value="ECO:0007669"/>
    <property type="project" value="InterPro"/>
</dbReference>
<dbReference type="EMBL" id="SPHZ02000008">
    <property type="protein sequence ID" value="KAF0901537.1"/>
    <property type="molecule type" value="Genomic_DNA"/>
</dbReference>
<evidence type="ECO:0000259" key="7">
    <source>
        <dbReference type="PROSITE" id="PS51032"/>
    </source>
</evidence>
<dbReference type="InterPro" id="IPR016177">
    <property type="entry name" value="DNA-bd_dom_sf"/>
</dbReference>
<evidence type="ECO:0000313" key="8">
    <source>
        <dbReference type="EMBL" id="KAF0901537.1"/>
    </source>
</evidence>
<dbReference type="Pfam" id="PF00847">
    <property type="entry name" value="AP2"/>
    <property type="match status" value="1"/>
</dbReference>
<dbReference type="SMART" id="SM00380">
    <property type="entry name" value="AP2"/>
    <property type="match status" value="1"/>
</dbReference>